<dbReference type="OrthoDB" id="2688727at2759"/>
<protein>
    <submittedName>
        <fullName evidence="1">Uncharacterized protein</fullName>
    </submittedName>
</protein>
<organism evidence="1 2">
    <name type="scientific">Rhizopogon vinicolor AM-OR11-026</name>
    <dbReference type="NCBI Taxonomy" id="1314800"/>
    <lineage>
        <taxon>Eukaryota</taxon>
        <taxon>Fungi</taxon>
        <taxon>Dikarya</taxon>
        <taxon>Basidiomycota</taxon>
        <taxon>Agaricomycotina</taxon>
        <taxon>Agaricomycetes</taxon>
        <taxon>Agaricomycetidae</taxon>
        <taxon>Boletales</taxon>
        <taxon>Suillineae</taxon>
        <taxon>Rhizopogonaceae</taxon>
        <taxon>Rhizopogon</taxon>
    </lineage>
</organism>
<keyword evidence="2" id="KW-1185">Reference proteome</keyword>
<dbReference type="EMBL" id="KV449511">
    <property type="protein sequence ID" value="OAX31226.1"/>
    <property type="molecule type" value="Genomic_DNA"/>
</dbReference>
<sequence>MENAKLIFRMSTKEMTSEYLLAFDIELSLTVPLRETTPWLHRILMSAMQTTHAAKENKYQNVETYCTIIQSQSVNIRSQNNLAFRIIHGLCLFSGGASREAIDLIARGGLSPGSMPPIFRILLWQVVRSEEHG</sequence>
<dbReference type="InParanoid" id="A0A1B7MF54"/>
<evidence type="ECO:0000313" key="2">
    <source>
        <dbReference type="Proteomes" id="UP000092154"/>
    </source>
</evidence>
<dbReference type="Proteomes" id="UP000092154">
    <property type="component" value="Unassembled WGS sequence"/>
</dbReference>
<reference evidence="1 2" key="1">
    <citation type="submission" date="2016-06" db="EMBL/GenBank/DDBJ databases">
        <title>Comparative genomics of the ectomycorrhizal sister species Rhizopogon vinicolor and Rhizopogon vesiculosus (Basidiomycota: Boletales) reveals a divergence of the mating type B locus.</title>
        <authorList>
            <consortium name="DOE Joint Genome Institute"/>
            <person name="Mujic A.B."/>
            <person name="Kuo A."/>
            <person name="Tritt A."/>
            <person name="Lipzen A."/>
            <person name="Chen C."/>
            <person name="Johnson J."/>
            <person name="Sharma A."/>
            <person name="Barry K."/>
            <person name="Grigoriev I.V."/>
            <person name="Spatafora J.W."/>
        </authorList>
    </citation>
    <scope>NUCLEOTIDE SEQUENCE [LARGE SCALE GENOMIC DNA]</scope>
    <source>
        <strain evidence="1 2">AM-OR11-026</strain>
    </source>
</reference>
<gene>
    <name evidence="1" type="ORF">K503DRAFT_806249</name>
</gene>
<evidence type="ECO:0000313" key="1">
    <source>
        <dbReference type="EMBL" id="OAX31226.1"/>
    </source>
</evidence>
<dbReference type="AlphaFoldDB" id="A0A1B7MF54"/>
<proteinExistence type="predicted"/>
<accession>A0A1B7MF54</accession>
<name>A0A1B7MF54_9AGAM</name>